<evidence type="ECO:0000313" key="2">
    <source>
        <dbReference type="EMBL" id="TNN84450.1"/>
    </source>
</evidence>
<evidence type="ECO:0000313" key="3">
    <source>
        <dbReference type="Proteomes" id="UP000314294"/>
    </source>
</evidence>
<dbReference type="EMBL" id="SRLO01000027">
    <property type="protein sequence ID" value="TNN84450.1"/>
    <property type="molecule type" value="Genomic_DNA"/>
</dbReference>
<evidence type="ECO:0000256" key="1">
    <source>
        <dbReference type="SAM" id="MobiDB-lite"/>
    </source>
</evidence>
<protein>
    <submittedName>
        <fullName evidence="2">Uncharacterized protein</fullName>
    </submittedName>
</protein>
<feature type="region of interest" description="Disordered" evidence="1">
    <location>
        <begin position="29"/>
        <end position="81"/>
    </location>
</feature>
<dbReference type="Proteomes" id="UP000314294">
    <property type="component" value="Unassembled WGS sequence"/>
</dbReference>
<proteinExistence type="predicted"/>
<feature type="compositionally biased region" description="Low complexity" evidence="1">
    <location>
        <begin position="72"/>
        <end position="81"/>
    </location>
</feature>
<dbReference type="AlphaFoldDB" id="A0A4Z2J2L9"/>
<sequence length="150" mass="16352">MKTLRPRAGGRWSRCTELNPDALERLQAGAWGALSERGRRPEGNPAPSKQSDGRHLRGNTAVWHIPNPNPPTFTVNTTATHPTPNRIAERELAGSKAYLRLISFPLTLGGLPGLAEAAARSHSNHPLSGPERSPMCSRVDPHSHHGERRS</sequence>
<comment type="caution">
    <text evidence="2">The sequence shown here is derived from an EMBL/GenBank/DDBJ whole genome shotgun (WGS) entry which is preliminary data.</text>
</comment>
<accession>A0A4Z2J2L9</accession>
<name>A0A4Z2J2L9_9TELE</name>
<feature type="region of interest" description="Disordered" evidence="1">
    <location>
        <begin position="119"/>
        <end position="150"/>
    </location>
</feature>
<feature type="compositionally biased region" description="Basic and acidic residues" evidence="1">
    <location>
        <begin position="139"/>
        <end position="150"/>
    </location>
</feature>
<reference evidence="2 3" key="1">
    <citation type="submission" date="2019-03" db="EMBL/GenBank/DDBJ databases">
        <title>First draft genome of Liparis tanakae, snailfish: a comprehensive survey of snailfish specific genes.</title>
        <authorList>
            <person name="Kim W."/>
            <person name="Song I."/>
            <person name="Jeong J.-H."/>
            <person name="Kim D."/>
            <person name="Kim S."/>
            <person name="Ryu S."/>
            <person name="Song J.Y."/>
            <person name="Lee S.K."/>
        </authorList>
    </citation>
    <scope>NUCLEOTIDE SEQUENCE [LARGE SCALE GENOMIC DNA]</scope>
    <source>
        <tissue evidence="2">Muscle</tissue>
    </source>
</reference>
<keyword evidence="3" id="KW-1185">Reference proteome</keyword>
<organism evidence="2 3">
    <name type="scientific">Liparis tanakae</name>
    <name type="common">Tanaka's snailfish</name>
    <dbReference type="NCBI Taxonomy" id="230148"/>
    <lineage>
        <taxon>Eukaryota</taxon>
        <taxon>Metazoa</taxon>
        <taxon>Chordata</taxon>
        <taxon>Craniata</taxon>
        <taxon>Vertebrata</taxon>
        <taxon>Euteleostomi</taxon>
        <taxon>Actinopterygii</taxon>
        <taxon>Neopterygii</taxon>
        <taxon>Teleostei</taxon>
        <taxon>Neoteleostei</taxon>
        <taxon>Acanthomorphata</taxon>
        <taxon>Eupercaria</taxon>
        <taxon>Perciformes</taxon>
        <taxon>Cottioidei</taxon>
        <taxon>Cottales</taxon>
        <taxon>Liparidae</taxon>
        <taxon>Liparis</taxon>
    </lineage>
</organism>
<gene>
    <name evidence="2" type="ORF">EYF80_005443</name>
</gene>